<sequence length="180" mass="19826">MSKSNTPLKISEIDNKTNKLKEQISYQVLAGDRELAVPALIIPPSNIRPKAAATETVSALVPSQREGLMLTNTGAPHTRRLVNKVKTSIILDSGAYSNIILLKFLNTLPNIFITQSNIIFVMADGHESFSMGTAKHLNLWLGGVKVTIDASIFDHQKYILLLGQQTMHKLGVTTKYTKNQ</sequence>
<accession>A0ACC2TMA5</accession>
<comment type="caution">
    <text evidence="1">The sequence shown here is derived from an EMBL/GenBank/DDBJ whole genome shotgun (WGS) entry which is preliminary data.</text>
</comment>
<gene>
    <name evidence="1" type="ORF">DSO57_1034304</name>
</gene>
<name>A0ACC2TMA5_9FUNG</name>
<protein>
    <submittedName>
        <fullName evidence="1">Uncharacterized protein</fullName>
    </submittedName>
</protein>
<dbReference type="Proteomes" id="UP001165960">
    <property type="component" value="Unassembled WGS sequence"/>
</dbReference>
<dbReference type="EMBL" id="QTSX02002413">
    <property type="protein sequence ID" value="KAJ9075606.1"/>
    <property type="molecule type" value="Genomic_DNA"/>
</dbReference>
<keyword evidence="2" id="KW-1185">Reference proteome</keyword>
<evidence type="ECO:0000313" key="1">
    <source>
        <dbReference type="EMBL" id="KAJ9075606.1"/>
    </source>
</evidence>
<reference evidence="1" key="1">
    <citation type="submission" date="2022-04" db="EMBL/GenBank/DDBJ databases">
        <title>Genome of the entomopathogenic fungus Entomophthora muscae.</title>
        <authorList>
            <person name="Elya C."/>
            <person name="Lovett B.R."/>
            <person name="Lee E."/>
            <person name="Macias A.M."/>
            <person name="Hajek A.E."/>
            <person name="De Bivort B.L."/>
            <person name="Kasson M.T."/>
            <person name="De Fine Licht H.H."/>
            <person name="Stajich J.E."/>
        </authorList>
    </citation>
    <scope>NUCLEOTIDE SEQUENCE</scope>
    <source>
        <strain evidence="1">Berkeley</strain>
    </source>
</reference>
<organism evidence="1 2">
    <name type="scientific">Entomophthora muscae</name>
    <dbReference type="NCBI Taxonomy" id="34485"/>
    <lineage>
        <taxon>Eukaryota</taxon>
        <taxon>Fungi</taxon>
        <taxon>Fungi incertae sedis</taxon>
        <taxon>Zoopagomycota</taxon>
        <taxon>Entomophthoromycotina</taxon>
        <taxon>Entomophthoromycetes</taxon>
        <taxon>Entomophthorales</taxon>
        <taxon>Entomophthoraceae</taxon>
        <taxon>Entomophthora</taxon>
    </lineage>
</organism>
<proteinExistence type="predicted"/>
<evidence type="ECO:0000313" key="2">
    <source>
        <dbReference type="Proteomes" id="UP001165960"/>
    </source>
</evidence>